<protein>
    <submittedName>
        <fullName evidence="2">Uncharacterized protein</fullName>
    </submittedName>
</protein>
<dbReference type="EMBL" id="KL142401">
    <property type="protein sequence ID" value="KDR69541.1"/>
    <property type="molecule type" value="Genomic_DNA"/>
</dbReference>
<feature type="region of interest" description="Disordered" evidence="1">
    <location>
        <begin position="148"/>
        <end position="173"/>
    </location>
</feature>
<dbReference type="HOGENOM" id="CLU_365641_0_0_1"/>
<evidence type="ECO:0000313" key="3">
    <source>
        <dbReference type="Proteomes" id="UP000027222"/>
    </source>
</evidence>
<sequence length="763" mass="82101">MDRGWAYLSTYSVSGAFTGYPALLRVGVRESASNAQATMQYSPVDAFTRSVLFGSVFRAFAWVVQLGSRGPEWFAVGASTNHRVEPVEGAVEAGEHTSGIAAGSPLALVRWASQRDAPNGTVVLVVRSFTSPHSISTWATFPLRTTSETADNQHHGGAALQPSPCPSRNSDLVGPDWPNTTTASYTAESCPAFLSVSSSVLGTNSSSLWSPSFVKPKSGTGMASAAPHNNDKDTINVQLGEDGIEFESLENSLKSPSEPARPSPTPSADCLLTHDDTNAPSSPSSPPSSASSPPSPRTQALALPITCPQLITDSVAVIVGELKWVETENPLVLVDNIGFFDHQLHGRPRRAHPRALYLHHQHLRYHTRAAPRPHGGARGLRPRLRREGRITNRYLGLQAKEASGLAAVDVEVTLDTIHAPTKYYSRDGVIKTLKKYIEKTALKLVQDLREEKLPEFDCHVTLKPLVWIGVVNAIIVININDIHLTYSIYDHDCSLAPAQRQHSLASSSSSLTTAAASDGNPITTTTSTIKTTTSTITTTTSTGTSSLMRPSLASPFSPTLLVHSMSFTKRFAGRGPAPALVCGFLSSITTDLNSSNHVVSWKSKLTIQNHIRPPQARFLPRPSPLILPRQMNLPTGPMASVNGSGKKKKLFGRLWRHRLLVSDLQAERPGCGDRIYGSKRGGRGEDVGLSGTAGPPWCLNSQFSKPISCPLFIRMILRTIDGLGSLHVKVGVPSLFSPDFGVSTAHFAFASLRLLCATSSWST</sequence>
<dbReference type="Proteomes" id="UP000027222">
    <property type="component" value="Unassembled WGS sequence"/>
</dbReference>
<feature type="region of interest" description="Disordered" evidence="1">
    <location>
        <begin position="250"/>
        <end position="300"/>
    </location>
</feature>
<gene>
    <name evidence="2" type="ORF">GALMADRAFT_145297</name>
</gene>
<evidence type="ECO:0000256" key="1">
    <source>
        <dbReference type="SAM" id="MobiDB-lite"/>
    </source>
</evidence>
<name>A0A067SF72_GALM3</name>
<keyword evidence="3" id="KW-1185">Reference proteome</keyword>
<reference evidence="3" key="1">
    <citation type="journal article" date="2014" name="Proc. Natl. Acad. Sci. U.S.A.">
        <title>Extensive sampling of basidiomycete genomes demonstrates inadequacy of the white-rot/brown-rot paradigm for wood decay fungi.</title>
        <authorList>
            <person name="Riley R."/>
            <person name="Salamov A.A."/>
            <person name="Brown D.W."/>
            <person name="Nagy L.G."/>
            <person name="Floudas D."/>
            <person name="Held B.W."/>
            <person name="Levasseur A."/>
            <person name="Lombard V."/>
            <person name="Morin E."/>
            <person name="Otillar R."/>
            <person name="Lindquist E.A."/>
            <person name="Sun H."/>
            <person name="LaButti K.M."/>
            <person name="Schmutz J."/>
            <person name="Jabbour D."/>
            <person name="Luo H."/>
            <person name="Baker S.E."/>
            <person name="Pisabarro A.G."/>
            <person name="Walton J.D."/>
            <person name="Blanchette R.A."/>
            <person name="Henrissat B."/>
            <person name="Martin F."/>
            <person name="Cullen D."/>
            <person name="Hibbett D.S."/>
            <person name="Grigoriev I.V."/>
        </authorList>
    </citation>
    <scope>NUCLEOTIDE SEQUENCE [LARGE SCALE GENOMIC DNA]</scope>
    <source>
        <strain evidence="3">CBS 339.88</strain>
    </source>
</reference>
<proteinExistence type="predicted"/>
<dbReference type="STRING" id="685588.A0A067SF72"/>
<organism evidence="2 3">
    <name type="scientific">Galerina marginata (strain CBS 339.88)</name>
    <dbReference type="NCBI Taxonomy" id="685588"/>
    <lineage>
        <taxon>Eukaryota</taxon>
        <taxon>Fungi</taxon>
        <taxon>Dikarya</taxon>
        <taxon>Basidiomycota</taxon>
        <taxon>Agaricomycotina</taxon>
        <taxon>Agaricomycetes</taxon>
        <taxon>Agaricomycetidae</taxon>
        <taxon>Agaricales</taxon>
        <taxon>Agaricineae</taxon>
        <taxon>Strophariaceae</taxon>
        <taxon>Galerina</taxon>
    </lineage>
</organism>
<accession>A0A067SF72</accession>
<evidence type="ECO:0000313" key="2">
    <source>
        <dbReference type="EMBL" id="KDR69541.1"/>
    </source>
</evidence>
<feature type="compositionally biased region" description="Low complexity" evidence="1">
    <location>
        <begin position="279"/>
        <end position="292"/>
    </location>
</feature>
<dbReference type="AlphaFoldDB" id="A0A067SF72"/>